<accession>A0AAJ2ISQ8</accession>
<comment type="similarity">
    <text evidence="1">Belongs to the BlaI transcriptional regulatory family.</text>
</comment>
<dbReference type="Gene3D" id="1.10.10.10">
    <property type="entry name" value="Winged helix-like DNA-binding domain superfamily/Winged helix DNA-binding domain"/>
    <property type="match status" value="1"/>
</dbReference>
<gene>
    <name evidence="5" type="ORF">P7D17_07345</name>
</gene>
<evidence type="ECO:0000256" key="2">
    <source>
        <dbReference type="ARBA" id="ARBA00023015"/>
    </source>
</evidence>
<keyword evidence="3" id="KW-0238">DNA-binding</keyword>
<sequence length="154" mass="18047">MEGIEYEIHDNRYHNIELNLSDSELVVMRVIWTLGEASADQINIELVKTYKWSLSTVKTFLARLVKKKVLINSKVSRKYIYRPTLSEDEAIDLMTKEFLRKICAKKHSDVIVEMIDLTQFTDDTKRKVEVCLKDKESIEEVKCDCLNNMQYCSC</sequence>
<dbReference type="Proteomes" id="UP001262817">
    <property type="component" value="Unassembled WGS sequence"/>
</dbReference>
<protein>
    <submittedName>
        <fullName evidence="5">BlaI/MecI/CopY family transcriptional regulator</fullName>
    </submittedName>
</protein>
<keyword evidence="2" id="KW-0805">Transcription regulation</keyword>
<evidence type="ECO:0000256" key="1">
    <source>
        <dbReference type="ARBA" id="ARBA00011046"/>
    </source>
</evidence>
<organism evidence="5 6">
    <name type="scientific">Lactococcus petauri</name>
    <dbReference type="NCBI Taxonomy" id="1940789"/>
    <lineage>
        <taxon>Bacteria</taxon>
        <taxon>Bacillati</taxon>
        <taxon>Bacillota</taxon>
        <taxon>Bacilli</taxon>
        <taxon>Lactobacillales</taxon>
        <taxon>Streptococcaceae</taxon>
        <taxon>Lactococcus</taxon>
    </lineage>
</organism>
<evidence type="ECO:0000256" key="4">
    <source>
        <dbReference type="ARBA" id="ARBA00023163"/>
    </source>
</evidence>
<dbReference type="GO" id="GO:0045892">
    <property type="term" value="P:negative regulation of DNA-templated transcription"/>
    <property type="evidence" value="ECO:0007669"/>
    <property type="project" value="InterPro"/>
</dbReference>
<dbReference type="PIRSF" id="PIRSF019455">
    <property type="entry name" value="CopR_AtkY"/>
    <property type="match status" value="1"/>
</dbReference>
<reference evidence="5" key="1">
    <citation type="submission" date="2023-03" db="EMBL/GenBank/DDBJ databases">
        <authorList>
            <person name="Shen W."/>
            <person name="Cai J."/>
        </authorList>
    </citation>
    <scope>NUCLEOTIDE SEQUENCE</scope>
    <source>
        <strain evidence="5">P86-2</strain>
    </source>
</reference>
<name>A0AAJ2ISQ8_9LACT</name>
<dbReference type="InterPro" id="IPR036388">
    <property type="entry name" value="WH-like_DNA-bd_sf"/>
</dbReference>
<dbReference type="GO" id="GO:0003677">
    <property type="term" value="F:DNA binding"/>
    <property type="evidence" value="ECO:0007669"/>
    <property type="project" value="UniProtKB-KW"/>
</dbReference>
<dbReference type="InterPro" id="IPR005650">
    <property type="entry name" value="BlaI_family"/>
</dbReference>
<proteinExistence type="inferred from homology"/>
<dbReference type="Pfam" id="PF03965">
    <property type="entry name" value="Penicillinase_R"/>
    <property type="match status" value="1"/>
</dbReference>
<evidence type="ECO:0000256" key="3">
    <source>
        <dbReference type="ARBA" id="ARBA00023125"/>
    </source>
</evidence>
<comment type="caution">
    <text evidence="5">The sequence shown here is derived from an EMBL/GenBank/DDBJ whole genome shotgun (WGS) entry which is preliminary data.</text>
</comment>
<dbReference type="EMBL" id="JARPXR010000007">
    <property type="protein sequence ID" value="MDT2583928.1"/>
    <property type="molecule type" value="Genomic_DNA"/>
</dbReference>
<dbReference type="RefSeq" id="WP_240265578.1">
    <property type="nucleotide sequence ID" value="NZ_JAKTCH010000002.1"/>
</dbReference>
<dbReference type="InterPro" id="IPR036390">
    <property type="entry name" value="WH_DNA-bd_sf"/>
</dbReference>
<keyword evidence="4" id="KW-0804">Transcription</keyword>
<dbReference type="AlphaFoldDB" id="A0AAJ2ISQ8"/>
<dbReference type="SUPFAM" id="SSF46785">
    <property type="entry name" value="Winged helix' DNA-binding domain"/>
    <property type="match status" value="1"/>
</dbReference>
<evidence type="ECO:0000313" key="5">
    <source>
        <dbReference type="EMBL" id="MDT2583928.1"/>
    </source>
</evidence>
<evidence type="ECO:0000313" key="6">
    <source>
        <dbReference type="Proteomes" id="UP001262817"/>
    </source>
</evidence>